<evidence type="ECO:0000256" key="2">
    <source>
        <dbReference type="ARBA" id="ARBA00022840"/>
    </source>
</evidence>
<feature type="domain" description="Protein kinase" evidence="5">
    <location>
        <begin position="1173"/>
        <end position="1492"/>
    </location>
</feature>
<evidence type="ECO:0000313" key="6">
    <source>
        <dbReference type="EMBL" id="KAJ3261483.1"/>
    </source>
</evidence>
<dbReference type="SUPFAM" id="SSF56112">
    <property type="entry name" value="Protein kinase-like (PK-like)"/>
    <property type="match status" value="3"/>
</dbReference>
<keyword evidence="1 3" id="KW-0547">Nucleotide-binding</keyword>
<dbReference type="GO" id="GO:0035556">
    <property type="term" value="P:intracellular signal transduction"/>
    <property type="evidence" value="ECO:0007669"/>
    <property type="project" value="TreeGrafter"/>
</dbReference>
<evidence type="ECO:0000256" key="3">
    <source>
        <dbReference type="PROSITE-ProRule" id="PRU10141"/>
    </source>
</evidence>
<name>A0AAD5ULJ9_9FUNG</name>
<proteinExistence type="predicted"/>
<feature type="binding site" evidence="3">
    <location>
        <position position="1202"/>
    </location>
    <ligand>
        <name>ATP</name>
        <dbReference type="ChEBI" id="CHEBI:30616"/>
    </ligand>
</feature>
<dbReference type="Gene3D" id="1.10.510.10">
    <property type="entry name" value="Transferase(Phosphotransferase) domain 1"/>
    <property type="match status" value="3"/>
</dbReference>
<dbReference type="InterPro" id="IPR011009">
    <property type="entry name" value="Kinase-like_dom_sf"/>
</dbReference>
<feature type="domain" description="Protein kinase" evidence="5">
    <location>
        <begin position="582"/>
        <end position="896"/>
    </location>
</feature>
<keyword evidence="7" id="KW-1185">Reference proteome</keyword>
<gene>
    <name evidence="6" type="ORF">HK103_005318</name>
</gene>
<sequence>MNKQKLIEMQEQRKKLQSEIDQIIVRKARKKVYHEALQKIREQDNYPDNESNLALWISNVKEEAEVADSFEKEPSVCESLAHFEKEILLMMRFNHPNIVKIYKVVESLEEVFIIMACAYGDLASYVTKMGYLKEDEARRIFRQIVSAVDFIHSANVVHRDLKLENILLDQRGNVLVSDFGLGRSFTNSDYMKTFCGTPAYSAPEIIGGFAYNGTKIDIWAMGVILYTMTAGNLPFIGDNVNAVFTKIRNCQYDYPNHFSWELKMLIGQSLVPDPDSRISIEGIRNSRWVNIGYGQSPEQYPTPQIDKDSLAKLISSVTFECNCTIYNINFHKNLELDKSIKLYEKVQKHPSNFANYQRRKSASYQPSISSYTGRYSVPKSLYKSQNTASTAESEFCPKFSSKEYIPEKAQMNTSFKAFRRNSAIECSPSSIGCDSASRELSVIHRMSNVSQGSFPSELQLNFNEIKEWHGIHKPPKRIRTMKFQFKRGMFSSRDPPSMFQDLHRVLVEMKSLYDINITKLDEYYLFHVEMDKAAIDIELCKVWLLNLHGLKISTNGNATEFIDTLVSKLDNGDEFVMKLSNYEIGKTIGEGAYGKVKYGMHLPSGEKKRLKEQEDMKKEYYDEADDIMLRKARKKIYNDALKHVRMGPGLTDEQNELNLALFIAKVKEESQKISVIEKEPSVSESLSSFQNEVLLMMRFDHPNIIKTFKVVESKEELCIIMAHAYNGDLASHIAKHGFLTEAESRRLFRQITSAVDFIHSSKVVHRDLKMENILLDQQKNALITDFGLGRSFQSNDLMRTNCGTLSYSAPEMISGRPYAAIKTDIWSMGVILYAIVTGKLPFESDTVKTVYKKIANAEYEIPSTISWELQALIKMLLIKDPEKRYDLDMIREDRWINMGYIVPPEHYEPPLMTKESLAKLISSVTSEYDSTIYNISNHKPLTVTKDKVDPDKISSLSGFKGNIKQSKCISTPEYVKIPLEFNTPLATVLSSSNTRNEESISSSITKGRESNCERNPPQYTNRDWVVQNPQVCNNFRTDFNKHRHRSSTCSKTSKLNYCHSKEKKITPEHSRELSILHRMTNDSEGSFPNNVEMNFQEISDWHWIHKPPIRIRTMKFQFRKGLLTCLDPPVVFQELHKALIELKEQFNLKITKLDNYYLFHVEVGEHAINIELCRVGKTIGEGAFGKVKLGKHLLSGEKVAVKFINLQKLREIEASRKVTQEVVDQVMVRRARKKIYDDAVKLIKSDPDFAGEENETNLAALLAKVKEEAENIGFEKECSTCESISNFQKEILLMMRFNHPNIIKVFKVIESPEYVCIVMAFAYNGDLASHIYKYGYLTETESRKLFRQIVSAVDFLHSSKVVHRDLKLENILLNQHGNVLVSDFGLGKSFQKSDYMKTFCGTPNYTAPEVVAGMPYHGKQIDIWAMGIILYAMNAGKLPFEGDSLKELFHKIRKTDFEVPGHFTWELLDLLRMVLVEPEKRLDMEKIRHSRWANIGYSEKPEQMEPSPLNKEHLAKMISGVTTENNCMIYTLNAHRDLAMVKTIELFAEKQKTKSFSATVCDLKQRKSILTLASETSSVNQSTIGGKSLCDLSHIDKNTKKVASMKDGIDNDVFSKTNHPRRASDAMLSFLSTKKTYTNESPLQESKTSFAREVSVVNRMNNVSGSMTSGEIDVKIQEIQDWHLIHKPPKMIRTMKFHFRKGLVSSLVPAVMFQDLHRALVEMKQQIDFTMTKVQDYYLFHIELNGITLKIELCKIWLLKMHGLKISKCQTSDFFIQTLVTKLNW</sequence>
<dbReference type="InterPro" id="IPR008271">
    <property type="entry name" value="Ser/Thr_kinase_AS"/>
</dbReference>
<dbReference type="Pfam" id="PF00069">
    <property type="entry name" value="Pkinase"/>
    <property type="match status" value="3"/>
</dbReference>
<dbReference type="GO" id="GO:0005737">
    <property type="term" value="C:cytoplasm"/>
    <property type="evidence" value="ECO:0007669"/>
    <property type="project" value="TreeGrafter"/>
</dbReference>
<dbReference type="PANTHER" id="PTHR24346:SF30">
    <property type="entry name" value="MATERNAL EMBRYONIC LEUCINE ZIPPER KINASE"/>
    <property type="match status" value="1"/>
</dbReference>
<dbReference type="Proteomes" id="UP001210925">
    <property type="component" value="Unassembled WGS sequence"/>
</dbReference>
<dbReference type="EMBL" id="JADGKB010000005">
    <property type="protein sequence ID" value="KAJ3261483.1"/>
    <property type="molecule type" value="Genomic_DNA"/>
</dbReference>
<dbReference type="CDD" id="cd14003">
    <property type="entry name" value="STKc_AMPK-like"/>
    <property type="match status" value="2"/>
</dbReference>
<feature type="region of interest" description="Disordered" evidence="4">
    <location>
        <begin position="994"/>
        <end position="1020"/>
    </location>
</feature>
<dbReference type="PROSITE" id="PS00107">
    <property type="entry name" value="PROTEIN_KINASE_ATP"/>
    <property type="match status" value="1"/>
</dbReference>
<dbReference type="InterPro" id="IPR000719">
    <property type="entry name" value="Prot_kinase_dom"/>
</dbReference>
<dbReference type="InterPro" id="IPR017441">
    <property type="entry name" value="Protein_kinase_ATP_BS"/>
</dbReference>
<dbReference type="PROSITE" id="PS50011">
    <property type="entry name" value="PROTEIN_KINASE_DOM"/>
    <property type="match status" value="3"/>
</dbReference>
<evidence type="ECO:0000259" key="5">
    <source>
        <dbReference type="PROSITE" id="PS50011"/>
    </source>
</evidence>
<dbReference type="PANTHER" id="PTHR24346">
    <property type="entry name" value="MAP/MICROTUBULE AFFINITY-REGULATING KINASE"/>
    <property type="match status" value="1"/>
</dbReference>
<comment type="caution">
    <text evidence="6">The sequence shown here is derived from an EMBL/GenBank/DDBJ whole genome shotgun (WGS) entry which is preliminary data.</text>
</comment>
<dbReference type="Gene3D" id="3.30.200.20">
    <property type="entry name" value="Phosphorylase Kinase, domain 1"/>
    <property type="match status" value="2"/>
</dbReference>
<dbReference type="PROSITE" id="PS00108">
    <property type="entry name" value="PROTEIN_KINASE_ST"/>
    <property type="match status" value="3"/>
</dbReference>
<dbReference type="GO" id="GO:0004674">
    <property type="term" value="F:protein serine/threonine kinase activity"/>
    <property type="evidence" value="ECO:0007669"/>
    <property type="project" value="TreeGrafter"/>
</dbReference>
<evidence type="ECO:0000313" key="7">
    <source>
        <dbReference type="Proteomes" id="UP001210925"/>
    </source>
</evidence>
<evidence type="ECO:0000256" key="4">
    <source>
        <dbReference type="SAM" id="MobiDB-lite"/>
    </source>
</evidence>
<keyword evidence="2 3" id="KW-0067">ATP-binding</keyword>
<dbReference type="FunFam" id="1.10.510.10:FF:000571">
    <property type="entry name" value="Maternal embryonic leucine zipper kinase"/>
    <property type="match status" value="3"/>
</dbReference>
<protein>
    <recommendedName>
        <fullName evidence="5">Protein kinase domain-containing protein</fullName>
    </recommendedName>
</protein>
<dbReference type="SMART" id="SM00220">
    <property type="entry name" value="S_TKc"/>
    <property type="match status" value="3"/>
</dbReference>
<feature type="domain" description="Protein kinase" evidence="5">
    <location>
        <begin position="18"/>
        <end position="289"/>
    </location>
</feature>
<dbReference type="GO" id="GO:0005524">
    <property type="term" value="F:ATP binding"/>
    <property type="evidence" value="ECO:0007669"/>
    <property type="project" value="UniProtKB-UniRule"/>
</dbReference>
<organism evidence="6 7">
    <name type="scientific">Boothiomyces macroporosus</name>
    <dbReference type="NCBI Taxonomy" id="261099"/>
    <lineage>
        <taxon>Eukaryota</taxon>
        <taxon>Fungi</taxon>
        <taxon>Fungi incertae sedis</taxon>
        <taxon>Chytridiomycota</taxon>
        <taxon>Chytridiomycota incertae sedis</taxon>
        <taxon>Chytridiomycetes</taxon>
        <taxon>Rhizophydiales</taxon>
        <taxon>Terramycetaceae</taxon>
        <taxon>Boothiomyces</taxon>
    </lineage>
</organism>
<evidence type="ECO:0000256" key="1">
    <source>
        <dbReference type="ARBA" id="ARBA00022741"/>
    </source>
</evidence>
<accession>A0AAD5ULJ9</accession>
<feature type="compositionally biased region" description="Polar residues" evidence="4">
    <location>
        <begin position="994"/>
        <end position="1005"/>
    </location>
</feature>
<reference evidence="6" key="1">
    <citation type="submission" date="2020-05" db="EMBL/GenBank/DDBJ databases">
        <title>Phylogenomic resolution of chytrid fungi.</title>
        <authorList>
            <person name="Stajich J.E."/>
            <person name="Amses K."/>
            <person name="Simmons R."/>
            <person name="Seto K."/>
            <person name="Myers J."/>
            <person name="Bonds A."/>
            <person name="Quandt C.A."/>
            <person name="Barry K."/>
            <person name="Liu P."/>
            <person name="Grigoriev I."/>
            <person name="Longcore J.E."/>
            <person name="James T.Y."/>
        </authorList>
    </citation>
    <scope>NUCLEOTIDE SEQUENCE</scope>
    <source>
        <strain evidence="6">PLAUS21</strain>
    </source>
</reference>
<dbReference type="Gene3D" id="3.30.310.80">
    <property type="entry name" value="Kinase associated domain 1, KA1"/>
    <property type="match status" value="1"/>
</dbReference>